<dbReference type="Proteomes" id="UP000320672">
    <property type="component" value="Chromosome"/>
</dbReference>
<keyword evidence="1" id="KW-0378">Hydrolase</keyword>
<name>A0A517MJT4_9BACT</name>
<dbReference type="GO" id="GO:0016787">
    <property type="term" value="F:hydrolase activity"/>
    <property type="evidence" value="ECO:0007669"/>
    <property type="project" value="UniProtKB-KW"/>
</dbReference>
<dbReference type="Gene3D" id="3.60.21.10">
    <property type="match status" value="1"/>
</dbReference>
<sequence length="411" mass="44815">MAAESFRFLHASDFHLERPMGDLDELPPHLLETLANAPWKAAEAVFDAAIVENVDFLVLAGDLLNPAMAGPRGISLLIDGFERLDAEGISVFWAAGETDDPQKWPEAISLPKNVTLFPRGRTESIPVVRGGNTICMVIGRSSEGRSTVHVPSYRIDPTDYFTVAIGVGGADAAALAEGRFDYWALGGRHQRQELEDGATVGAYYCGSPQGRSLDEPGAHGYSIVDVDSDGNGRVRHVDCDTFRYCHIHGDATEISMAGDIRQFLSQRIQRLQHEQGDRNLLIGWDLALAGGDAIQAVGDPAQLLKWLRQEYGHGKPSAWTVNLKVHPPKTYPKSWQEEDTILGDFLRVTERHRKSSGSELNLKPATEEHVGLPSTSDTLLAEPTATVRAELLDQAALLGVELLRGGKVNLS</sequence>
<evidence type="ECO:0000259" key="3">
    <source>
        <dbReference type="Pfam" id="PF00149"/>
    </source>
</evidence>
<dbReference type="PANTHER" id="PTHR30337:SF7">
    <property type="entry name" value="PHOSPHOESTERASE"/>
    <property type="match status" value="1"/>
</dbReference>
<dbReference type="PANTHER" id="PTHR30337">
    <property type="entry name" value="COMPONENT OF ATP-DEPENDENT DSDNA EXONUCLEASE"/>
    <property type="match status" value="1"/>
</dbReference>
<protein>
    <submittedName>
        <fullName evidence="4">Putative metallophosphoesterase YhaO</fullName>
    </submittedName>
</protein>
<dbReference type="InterPro" id="IPR041796">
    <property type="entry name" value="Mre11_N"/>
</dbReference>
<dbReference type="InterPro" id="IPR050535">
    <property type="entry name" value="DNA_Repair-Maintenance_Comp"/>
</dbReference>
<evidence type="ECO:0000313" key="5">
    <source>
        <dbReference type="Proteomes" id="UP000320672"/>
    </source>
</evidence>
<dbReference type="AlphaFoldDB" id="A0A517MJT4"/>
<dbReference type="Pfam" id="PF00149">
    <property type="entry name" value="Metallophos"/>
    <property type="match status" value="1"/>
</dbReference>
<dbReference type="RefSeq" id="WP_145353068.1">
    <property type="nucleotide sequence ID" value="NZ_CP036262.1"/>
</dbReference>
<reference evidence="4 5" key="1">
    <citation type="submission" date="2019-02" db="EMBL/GenBank/DDBJ databases">
        <title>Deep-cultivation of Planctomycetes and their phenomic and genomic characterization uncovers novel biology.</title>
        <authorList>
            <person name="Wiegand S."/>
            <person name="Jogler M."/>
            <person name="Boedeker C."/>
            <person name="Pinto D."/>
            <person name="Vollmers J."/>
            <person name="Rivas-Marin E."/>
            <person name="Kohn T."/>
            <person name="Peeters S.H."/>
            <person name="Heuer A."/>
            <person name="Rast P."/>
            <person name="Oberbeckmann S."/>
            <person name="Bunk B."/>
            <person name="Jeske O."/>
            <person name="Meyerdierks A."/>
            <person name="Storesund J.E."/>
            <person name="Kallscheuer N."/>
            <person name="Luecker S."/>
            <person name="Lage O.M."/>
            <person name="Pohl T."/>
            <person name="Merkel B.J."/>
            <person name="Hornburger P."/>
            <person name="Mueller R.-W."/>
            <person name="Bruemmer F."/>
            <person name="Labrenz M."/>
            <person name="Spormann A.M."/>
            <person name="Op den Camp H."/>
            <person name="Overmann J."/>
            <person name="Amann R."/>
            <person name="Jetten M.S.M."/>
            <person name="Mascher T."/>
            <person name="Medema M.H."/>
            <person name="Devos D.P."/>
            <person name="Kaster A.-K."/>
            <person name="Ovreas L."/>
            <person name="Rohde M."/>
            <person name="Galperin M.Y."/>
            <person name="Jogler C."/>
        </authorList>
    </citation>
    <scope>NUCLEOTIDE SEQUENCE [LARGE SCALE GENOMIC DNA]</scope>
    <source>
        <strain evidence="4 5">FF011L</strain>
    </source>
</reference>
<dbReference type="CDD" id="cd00840">
    <property type="entry name" value="MPP_Mre11_N"/>
    <property type="match status" value="1"/>
</dbReference>
<proteinExistence type="predicted"/>
<evidence type="ECO:0000313" key="4">
    <source>
        <dbReference type="EMBL" id="QDS95128.1"/>
    </source>
</evidence>
<evidence type="ECO:0000256" key="1">
    <source>
        <dbReference type="ARBA" id="ARBA00022801"/>
    </source>
</evidence>
<dbReference type="InterPro" id="IPR029052">
    <property type="entry name" value="Metallo-depent_PP-like"/>
</dbReference>
<organism evidence="4 5">
    <name type="scientific">Roseimaritima multifibrata</name>
    <dbReference type="NCBI Taxonomy" id="1930274"/>
    <lineage>
        <taxon>Bacteria</taxon>
        <taxon>Pseudomonadati</taxon>
        <taxon>Planctomycetota</taxon>
        <taxon>Planctomycetia</taxon>
        <taxon>Pirellulales</taxon>
        <taxon>Pirellulaceae</taxon>
        <taxon>Roseimaritima</taxon>
    </lineage>
</organism>
<feature type="domain" description="Calcineurin-like phosphoesterase" evidence="3">
    <location>
        <begin position="6"/>
        <end position="146"/>
    </location>
</feature>
<dbReference type="InterPro" id="IPR004843">
    <property type="entry name" value="Calcineurin-like_PHP"/>
</dbReference>
<dbReference type="EMBL" id="CP036262">
    <property type="protein sequence ID" value="QDS95128.1"/>
    <property type="molecule type" value="Genomic_DNA"/>
</dbReference>
<dbReference type="OrthoDB" id="208387at2"/>
<accession>A0A517MJT4</accession>
<keyword evidence="5" id="KW-1185">Reference proteome</keyword>
<gene>
    <name evidence="4" type="primary">yhaO_2</name>
    <name evidence="4" type="ORF">FF011L_39150</name>
</gene>
<dbReference type="SUPFAM" id="SSF56300">
    <property type="entry name" value="Metallo-dependent phosphatases"/>
    <property type="match status" value="1"/>
</dbReference>
<dbReference type="KEGG" id="rml:FF011L_39150"/>
<feature type="region of interest" description="Disordered" evidence="2">
    <location>
        <begin position="356"/>
        <end position="377"/>
    </location>
</feature>
<evidence type="ECO:0000256" key="2">
    <source>
        <dbReference type="SAM" id="MobiDB-lite"/>
    </source>
</evidence>